<keyword evidence="2 7" id="KW-0819">tRNA processing</keyword>
<organism evidence="9 10">
    <name type="scientific">Defluviitalea raffinosedens</name>
    <dbReference type="NCBI Taxonomy" id="1450156"/>
    <lineage>
        <taxon>Bacteria</taxon>
        <taxon>Bacillati</taxon>
        <taxon>Bacillota</taxon>
        <taxon>Clostridia</taxon>
        <taxon>Lachnospirales</taxon>
        <taxon>Defluviitaleaceae</taxon>
        <taxon>Defluviitalea</taxon>
    </lineage>
</organism>
<dbReference type="EMBL" id="WSLF01000015">
    <property type="protein sequence ID" value="KAE9630255.1"/>
    <property type="molecule type" value="Genomic_DNA"/>
</dbReference>
<protein>
    <recommendedName>
        <fullName evidence="7 8">Ribonuclease P protein component</fullName>
        <shortName evidence="7">RNase P protein</shortName>
        <shortName evidence="7">RNaseP protein</shortName>
        <ecNumber evidence="7 8">3.1.26.5</ecNumber>
    </recommendedName>
    <alternativeName>
        <fullName evidence="7">Protein C5</fullName>
    </alternativeName>
</protein>
<evidence type="ECO:0000256" key="7">
    <source>
        <dbReference type="HAMAP-Rule" id="MF_00227"/>
    </source>
</evidence>
<dbReference type="PANTHER" id="PTHR33992:SF1">
    <property type="entry name" value="RIBONUCLEASE P PROTEIN COMPONENT"/>
    <property type="match status" value="1"/>
</dbReference>
<dbReference type="Pfam" id="PF00825">
    <property type="entry name" value="Ribonuclease_P"/>
    <property type="match status" value="1"/>
</dbReference>
<evidence type="ECO:0000256" key="1">
    <source>
        <dbReference type="ARBA" id="ARBA00002663"/>
    </source>
</evidence>
<comment type="caution">
    <text evidence="9">The sequence shown here is derived from an EMBL/GenBank/DDBJ whole genome shotgun (WGS) entry which is preliminary data.</text>
</comment>
<comment type="function">
    <text evidence="1 7">RNaseP catalyzes the removal of the 5'-leader sequence from pre-tRNA to produce the mature 5'-terminus. It can also cleave other RNA substrates such as 4.5S RNA. The protein component plays an auxiliary but essential role in vivo by binding to the 5'-leader sequence and broadening the substrate specificity of the ribozyme.</text>
</comment>
<comment type="subunit">
    <text evidence="7">Consists of a catalytic RNA component (M1 or rnpB) and a protein subunit.</text>
</comment>
<keyword evidence="5 7" id="KW-0378">Hydrolase</keyword>
<evidence type="ECO:0000313" key="9">
    <source>
        <dbReference type="EMBL" id="KAE9630255.1"/>
    </source>
</evidence>
<dbReference type="GO" id="GO:0042781">
    <property type="term" value="F:3'-tRNA processing endoribonuclease activity"/>
    <property type="evidence" value="ECO:0007669"/>
    <property type="project" value="TreeGrafter"/>
</dbReference>
<dbReference type="GO" id="GO:0001682">
    <property type="term" value="P:tRNA 5'-leader removal"/>
    <property type="evidence" value="ECO:0007669"/>
    <property type="project" value="UniProtKB-UniRule"/>
</dbReference>
<dbReference type="Proteomes" id="UP000483018">
    <property type="component" value="Unassembled WGS sequence"/>
</dbReference>
<evidence type="ECO:0000256" key="8">
    <source>
        <dbReference type="NCBIfam" id="TIGR00188"/>
    </source>
</evidence>
<dbReference type="EC" id="3.1.26.5" evidence="7 8"/>
<dbReference type="InterPro" id="IPR014721">
    <property type="entry name" value="Ribsml_uS5_D2-typ_fold_subgr"/>
</dbReference>
<dbReference type="HAMAP" id="MF_00227">
    <property type="entry name" value="RNase_P"/>
    <property type="match status" value="1"/>
</dbReference>
<dbReference type="FunFam" id="3.30.230.10:FF:000021">
    <property type="entry name" value="Ribonuclease P protein component"/>
    <property type="match status" value="1"/>
</dbReference>
<dbReference type="InterPro" id="IPR020568">
    <property type="entry name" value="Ribosomal_Su5_D2-typ_SF"/>
</dbReference>
<evidence type="ECO:0000256" key="4">
    <source>
        <dbReference type="ARBA" id="ARBA00022759"/>
    </source>
</evidence>
<name>A0A7C8LD34_9FIRM</name>
<keyword evidence="10" id="KW-1185">Reference proteome</keyword>
<dbReference type="GO" id="GO:0030677">
    <property type="term" value="C:ribonuclease P complex"/>
    <property type="evidence" value="ECO:0007669"/>
    <property type="project" value="TreeGrafter"/>
</dbReference>
<proteinExistence type="inferred from homology"/>
<evidence type="ECO:0000313" key="10">
    <source>
        <dbReference type="Proteomes" id="UP000483018"/>
    </source>
</evidence>
<comment type="catalytic activity">
    <reaction evidence="7">
        <text>Endonucleolytic cleavage of RNA, removing 5'-extranucleotides from tRNA precursor.</text>
        <dbReference type="EC" id="3.1.26.5"/>
    </reaction>
</comment>
<dbReference type="RefSeq" id="WP_158741513.1">
    <property type="nucleotide sequence ID" value="NZ_JAFBEP010000010.1"/>
</dbReference>
<dbReference type="AlphaFoldDB" id="A0A7C8LD34"/>
<keyword evidence="6 7" id="KW-0694">RNA-binding</keyword>
<dbReference type="InterPro" id="IPR000100">
    <property type="entry name" value="RNase_P"/>
</dbReference>
<evidence type="ECO:0000256" key="6">
    <source>
        <dbReference type="ARBA" id="ARBA00022884"/>
    </source>
</evidence>
<keyword evidence="3 7" id="KW-0540">Nuclease</keyword>
<dbReference type="NCBIfam" id="TIGR00188">
    <property type="entry name" value="rnpA"/>
    <property type="match status" value="1"/>
</dbReference>
<evidence type="ECO:0000256" key="3">
    <source>
        <dbReference type="ARBA" id="ARBA00022722"/>
    </source>
</evidence>
<dbReference type="GO" id="GO:0000049">
    <property type="term" value="F:tRNA binding"/>
    <property type="evidence" value="ECO:0007669"/>
    <property type="project" value="UniProtKB-UniRule"/>
</dbReference>
<dbReference type="GO" id="GO:0004526">
    <property type="term" value="F:ribonuclease P activity"/>
    <property type="evidence" value="ECO:0007669"/>
    <property type="project" value="UniProtKB-UniRule"/>
</dbReference>
<reference evidence="9 10" key="1">
    <citation type="submission" date="2019-12" db="EMBL/GenBank/DDBJ databases">
        <title>Defluviitalea raffinosedens, isolated from a biogas fermenter, genome sequencing and characterization.</title>
        <authorList>
            <person name="Rettenmaier R."/>
            <person name="Schneider M."/>
            <person name="Neuhaus K."/>
            <person name="Liebl W."/>
            <person name="Zverlov V."/>
        </authorList>
    </citation>
    <scope>NUCLEOTIDE SEQUENCE [LARGE SCALE GENOMIC DNA]</scope>
    <source>
        <strain evidence="9 10">249c-K6</strain>
    </source>
</reference>
<evidence type="ECO:0000256" key="2">
    <source>
        <dbReference type="ARBA" id="ARBA00022694"/>
    </source>
</evidence>
<sequence length="111" mass="12939">MKHTESLKKNFQFKIVYNKGNSIANRLLVMYRLKNGKDINRLGISVSRKVGNSVVRNRITRLIKESYRLHEEHIQLGWDIVIIARIPSKESDYHEISKALVHLLKKAGLFL</sequence>
<dbReference type="OrthoDB" id="9810867at2"/>
<dbReference type="SUPFAM" id="SSF54211">
    <property type="entry name" value="Ribosomal protein S5 domain 2-like"/>
    <property type="match status" value="1"/>
</dbReference>
<keyword evidence="4 7" id="KW-0255">Endonuclease</keyword>
<accession>A0A7C8LD34</accession>
<dbReference type="PANTHER" id="PTHR33992">
    <property type="entry name" value="RIBONUCLEASE P PROTEIN COMPONENT"/>
    <property type="match status" value="1"/>
</dbReference>
<gene>
    <name evidence="7 9" type="primary">rnpA</name>
    <name evidence="9" type="ORF">GND95_12615</name>
</gene>
<evidence type="ECO:0000256" key="5">
    <source>
        <dbReference type="ARBA" id="ARBA00022801"/>
    </source>
</evidence>
<dbReference type="Gene3D" id="3.30.230.10">
    <property type="match status" value="1"/>
</dbReference>
<comment type="similarity">
    <text evidence="7">Belongs to the RnpA family.</text>
</comment>